<sequence length="59" mass="6248">MPIAGADDEARTPLLTETVDGSVDYRSKPAVRSTSGGWRSAGLIIGITLIFPPISVFPF</sequence>
<accession>A0A565CBX0</accession>
<evidence type="ECO:0000313" key="2">
    <source>
        <dbReference type="EMBL" id="VVB11175.1"/>
    </source>
</evidence>
<dbReference type="EMBL" id="CABITT030000007">
    <property type="protein sequence ID" value="VVB11175.1"/>
    <property type="molecule type" value="Genomic_DNA"/>
</dbReference>
<keyword evidence="1" id="KW-1133">Transmembrane helix</keyword>
<feature type="transmembrane region" description="Helical" evidence="1">
    <location>
        <begin position="36"/>
        <end position="57"/>
    </location>
</feature>
<comment type="caution">
    <text evidence="2">The sequence shown here is derived from an EMBL/GenBank/DDBJ whole genome shotgun (WGS) entry which is preliminary data.</text>
</comment>
<keyword evidence="3" id="KW-1185">Reference proteome</keyword>
<gene>
    <name evidence="2" type="ORF">ANE_LOCUS21619</name>
</gene>
<keyword evidence="1" id="KW-0472">Membrane</keyword>
<protein>
    <submittedName>
        <fullName evidence="2">Uncharacterized protein</fullName>
    </submittedName>
</protein>
<reference evidence="2" key="1">
    <citation type="submission" date="2019-07" db="EMBL/GenBank/DDBJ databases">
        <authorList>
            <person name="Dittberner H."/>
        </authorList>
    </citation>
    <scope>NUCLEOTIDE SEQUENCE [LARGE SCALE GENOMIC DNA]</scope>
</reference>
<dbReference type="OrthoDB" id="8904098at2759"/>
<proteinExistence type="predicted"/>
<keyword evidence="1" id="KW-0812">Transmembrane</keyword>
<dbReference type="Proteomes" id="UP000489600">
    <property type="component" value="Unassembled WGS sequence"/>
</dbReference>
<evidence type="ECO:0000256" key="1">
    <source>
        <dbReference type="SAM" id="Phobius"/>
    </source>
</evidence>
<name>A0A565CBX0_9BRAS</name>
<evidence type="ECO:0000313" key="3">
    <source>
        <dbReference type="Proteomes" id="UP000489600"/>
    </source>
</evidence>
<dbReference type="AlphaFoldDB" id="A0A565CBX0"/>
<organism evidence="2 3">
    <name type="scientific">Arabis nemorensis</name>
    <dbReference type="NCBI Taxonomy" id="586526"/>
    <lineage>
        <taxon>Eukaryota</taxon>
        <taxon>Viridiplantae</taxon>
        <taxon>Streptophyta</taxon>
        <taxon>Embryophyta</taxon>
        <taxon>Tracheophyta</taxon>
        <taxon>Spermatophyta</taxon>
        <taxon>Magnoliopsida</taxon>
        <taxon>eudicotyledons</taxon>
        <taxon>Gunneridae</taxon>
        <taxon>Pentapetalae</taxon>
        <taxon>rosids</taxon>
        <taxon>malvids</taxon>
        <taxon>Brassicales</taxon>
        <taxon>Brassicaceae</taxon>
        <taxon>Arabideae</taxon>
        <taxon>Arabis</taxon>
    </lineage>
</organism>